<dbReference type="GO" id="GO:0006083">
    <property type="term" value="P:acetate metabolic process"/>
    <property type="evidence" value="ECO:0007669"/>
    <property type="project" value="TreeGrafter"/>
</dbReference>
<gene>
    <name evidence="6" type="primary">ackA</name>
    <name evidence="8" type="ORF">GX397_08700</name>
</gene>
<feature type="binding site" evidence="6">
    <location>
        <position position="14"/>
    </location>
    <ligand>
        <name>ATP</name>
        <dbReference type="ChEBI" id="CHEBI:30616"/>
    </ligand>
</feature>
<feature type="binding site" evidence="6">
    <location>
        <begin position="331"/>
        <end position="335"/>
    </location>
    <ligand>
        <name>ATP</name>
        <dbReference type="ChEBI" id="CHEBI:30616"/>
    </ligand>
</feature>
<comment type="subcellular location">
    <subcellularLocation>
        <location evidence="6">Cytoplasm</location>
    </subcellularLocation>
</comment>
<feature type="site" description="Transition state stabilizer" evidence="6">
    <location>
        <position position="180"/>
    </location>
</feature>
<keyword evidence="6" id="KW-0479">Metal-binding</keyword>
<dbReference type="GO" id="GO:0006085">
    <property type="term" value="P:acetyl-CoA biosynthetic process"/>
    <property type="evidence" value="ECO:0007669"/>
    <property type="project" value="UniProtKB-UniRule"/>
</dbReference>
<proteinExistence type="inferred from homology"/>
<feature type="binding site" evidence="6">
    <location>
        <position position="91"/>
    </location>
    <ligand>
        <name>substrate</name>
    </ligand>
</feature>
<dbReference type="Proteomes" id="UP000525027">
    <property type="component" value="Unassembled WGS sequence"/>
</dbReference>
<reference evidence="8 9" key="1">
    <citation type="journal article" date="2020" name="Biotechnol. Biofuels">
        <title>New insights from the biogas microbiome by comprehensive genome-resolved metagenomics of nearly 1600 species originating from multiple anaerobic digesters.</title>
        <authorList>
            <person name="Campanaro S."/>
            <person name="Treu L."/>
            <person name="Rodriguez-R L.M."/>
            <person name="Kovalovszki A."/>
            <person name="Ziels R.M."/>
            <person name="Maus I."/>
            <person name="Zhu X."/>
            <person name="Kougias P.G."/>
            <person name="Basile A."/>
            <person name="Luo G."/>
            <person name="Schluter A."/>
            <person name="Konstantinidis K.T."/>
            <person name="Angelidaki I."/>
        </authorList>
    </citation>
    <scope>NUCLEOTIDE SEQUENCE [LARGE SCALE GENOMIC DNA]</scope>
    <source>
        <strain evidence="8">AS25fmACSIPFO_94</strain>
    </source>
</reference>
<comment type="similarity">
    <text evidence="1 6 7">Belongs to the acetokinase family.</text>
</comment>
<feature type="binding site" evidence="6">
    <location>
        <position position="7"/>
    </location>
    <ligand>
        <name>Mg(2+)</name>
        <dbReference type="ChEBI" id="CHEBI:18420"/>
    </ligand>
</feature>
<dbReference type="NCBIfam" id="TIGR00016">
    <property type="entry name" value="ackA"/>
    <property type="match status" value="1"/>
</dbReference>
<name>A0A7V6ZFN7_9BACT</name>
<evidence type="ECO:0000256" key="1">
    <source>
        <dbReference type="ARBA" id="ARBA00008748"/>
    </source>
</evidence>
<dbReference type="InterPro" id="IPR043129">
    <property type="entry name" value="ATPase_NBD"/>
</dbReference>
<feature type="active site" description="Proton donor/acceptor" evidence="6">
    <location>
        <position position="148"/>
    </location>
</feature>
<evidence type="ECO:0000313" key="8">
    <source>
        <dbReference type="EMBL" id="HHZ05110.1"/>
    </source>
</evidence>
<keyword evidence="6" id="KW-0963">Cytoplasm</keyword>
<dbReference type="AlphaFoldDB" id="A0A7V6ZFN7"/>
<feature type="site" description="Transition state stabilizer" evidence="6">
    <location>
        <position position="241"/>
    </location>
</feature>
<comment type="caution">
    <text evidence="8">The sequence shown here is derived from an EMBL/GenBank/DDBJ whole genome shotgun (WGS) entry which is preliminary data.</text>
</comment>
<dbReference type="CDD" id="cd24010">
    <property type="entry name" value="ASKHA_NBD_AcK_PK"/>
    <property type="match status" value="1"/>
</dbReference>
<dbReference type="PANTHER" id="PTHR21060">
    <property type="entry name" value="ACETATE KINASE"/>
    <property type="match status" value="1"/>
</dbReference>
<feature type="binding site" evidence="6">
    <location>
        <position position="386"/>
    </location>
    <ligand>
        <name>Mg(2+)</name>
        <dbReference type="ChEBI" id="CHEBI:18420"/>
    </ligand>
</feature>
<dbReference type="SUPFAM" id="SSF53067">
    <property type="entry name" value="Actin-like ATPase domain"/>
    <property type="match status" value="2"/>
</dbReference>
<dbReference type="GO" id="GO:0008776">
    <property type="term" value="F:acetate kinase activity"/>
    <property type="evidence" value="ECO:0007669"/>
    <property type="project" value="UniProtKB-UniRule"/>
</dbReference>
<dbReference type="Gene3D" id="3.30.420.40">
    <property type="match status" value="2"/>
</dbReference>
<evidence type="ECO:0000256" key="7">
    <source>
        <dbReference type="RuleBase" id="RU003835"/>
    </source>
</evidence>
<dbReference type="HAMAP" id="MF_00020">
    <property type="entry name" value="Acetate_kinase"/>
    <property type="match status" value="1"/>
</dbReference>
<evidence type="ECO:0000256" key="3">
    <source>
        <dbReference type="ARBA" id="ARBA00022741"/>
    </source>
</evidence>
<comment type="catalytic activity">
    <reaction evidence="6">
        <text>acetate + ATP = acetyl phosphate + ADP</text>
        <dbReference type="Rhea" id="RHEA:11352"/>
        <dbReference type="ChEBI" id="CHEBI:22191"/>
        <dbReference type="ChEBI" id="CHEBI:30089"/>
        <dbReference type="ChEBI" id="CHEBI:30616"/>
        <dbReference type="ChEBI" id="CHEBI:456216"/>
        <dbReference type="EC" id="2.7.2.1"/>
    </reaction>
</comment>
<dbReference type="PRINTS" id="PR00471">
    <property type="entry name" value="ACETATEKNASE"/>
</dbReference>
<keyword evidence="3 6" id="KW-0547">Nucleotide-binding</keyword>
<dbReference type="InterPro" id="IPR000890">
    <property type="entry name" value="Aliphatic_acid_kin_short-chain"/>
</dbReference>
<organism evidence="8 9">
    <name type="scientific">Acetomicrobium hydrogeniformans</name>
    <dbReference type="NCBI Taxonomy" id="649746"/>
    <lineage>
        <taxon>Bacteria</taxon>
        <taxon>Thermotogati</taxon>
        <taxon>Synergistota</taxon>
        <taxon>Synergistia</taxon>
        <taxon>Synergistales</taxon>
        <taxon>Acetomicrobiaceae</taxon>
        <taxon>Acetomicrobium</taxon>
    </lineage>
</organism>
<dbReference type="EMBL" id="DURU01000154">
    <property type="protein sequence ID" value="HHZ05110.1"/>
    <property type="molecule type" value="Genomic_DNA"/>
</dbReference>
<dbReference type="PROSITE" id="PS01076">
    <property type="entry name" value="ACETATE_KINASE_2"/>
    <property type="match status" value="1"/>
</dbReference>
<keyword evidence="6" id="KW-0460">Magnesium</keyword>
<protein>
    <recommendedName>
        <fullName evidence="6">Acetate kinase</fullName>
        <ecNumber evidence="6">2.7.2.1</ecNumber>
    </recommendedName>
    <alternativeName>
        <fullName evidence="6">Acetokinase</fullName>
    </alternativeName>
</protein>
<keyword evidence="2 6" id="KW-0808">Transferase</keyword>
<dbReference type="UniPathway" id="UPA00340">
    <property type="reaction ID" value="UER00458"/>
</dbReference>
<evidence type="ECO:0000313" key="9">
    <source>
        <dbReference type="Proteomes" id="UP000525027"/>
    </source>
</evidence>
<comment type="subunit">
    <text evidence="6">Homodimer.</text>
</comment>
<comment type="pathway">
    <text evidence="6">Metabolic intermediate biosynthesis; acetyl-CoA biosynthesis; acetyl-CoA from acetate: step 1/2.</text>
</comment>
<dbReference type="PANTHER" id="PTHR21060:SF15">
    <property type="entry name" value="ACETATE KINASE-RELATED"/>
    <property type="match status" value="1"/>
</dbReference>
<evidence type="ECO:0000256" key="2">
    <source>
        <dbReference type="ARBA" id="ARBA00022679"/>
    </source>
</evidence>
<feature type="binding site" evidence="6">
    <location>
        <begin position="283"/>
        <end position="285"/>
    </location>
    <ligand>
        <name>ATP</name>
        <dbReference type="ChEBI" id="CHEBI:30616"/>
    </ligand>
</feature>
<evidence type="ECO:0000256" key="4">
    <source>
        <dbReference type="ARBA" id="ARBA00022777"/>
    </source>
</evidence>
<dbReference type="Pfam" id="PF00871">
    <property type="entry name" value="Acetate_kinase"/>
    <property type="match status" value="1"/>
</dbReference>
<feature type="binding site" evidence="6">
    <location>
        <begin position="208"/>
        <end position="212"/>
    </location>
    <ligand>
        <name>ATP</name>
        <dbReference type="ChEBI" id="CHEBI:30616"/>
    </ligand>
</feature>
<evidence type="ECO:0000256" key="6">
    <source>
        <dbReference type="HAMAP-Rule" id="MF_00020"/>
    </source>
</evidence>
<accession>A0A7V6ZFN7</accession>
<dbReference type="InterPro" id="IPR004372">
    <property type="entry name" value="Ac/propionate_kinase"/>
</dbReference>
<dbReference type="RefSeq" id="WP_273003500.1">
    <property type="nucleotide sequence ID" value="NZ_DURU01000154.1"/>
</dbReference>
<keyword evidence="5 6" id="KW-0067">ATP-binding</keyword>
<dbReference type="InterPro" id="IPR023865">
    <property type="entry name" value="Aliphatic_acid_kinase_CS"/>
</dbReference>
<sequence>MKILVLNCGSSSLKYQLFDMPQEKVAAKGLVERIGIEGSRIKHTKTDSDTTVKDANIPNHKVALKYVVDLLLDGDAGVMKSLSELGAAGHRVVHGGEKFASSVVIDDDVIQAIDECVPLAPLHNPANLTGIKAMKELLPDLPQVAVFDTAFHQTMPQKAYMYGLPYRYYTTYKGRRYGFHGTSHYYVAHRTAELIGKPIEELKIVTCHLGNGSSIAAVNGGVSVDTSLGFGTVPGIIMGTRSGDVDPTLLLHIMEQEGMSPAEMSHVLHKESGFWGLSGISSDLRDIEEAMEKGNERATMVMEMLVYGIAKFVGAYAAAMKGLDAVTFTAGIGENSPIVREKVCEYLSFLGLRFDRAKNKALIRGKEGYISREDSPVKALVVPTNEELVIARDTFKLIDNR</sequence>
<comment type="function">
    <text evidence="6">Catalyzes the formation of acetyl phosphate from acetate and ATP. Can also catalyze the reverse reaction.</text>
</comment>
<dbReference type="PROSITE" id="PS01075">
    <property type="entry name" value="ACETATE_KINASE_1"/>
    <property type="match status" value="1"/>
</dbReference>
<dbReference type="GO" id="GO:0005737">
    <property type="term" value="C:cytoplasm"/>
    <property type="evidence" value="ECO:0007669"/>
    <property type="project" value="UniProtKB-SubCell"/>
</dbReference>
<dbReference type="EC" id="2.7.2.1" evidence="6"/>
<dbReference type="PIRSF" id="PIRSF000722">
    <property type="entry name" value="Acetate_prop_kin"/>
    <property type="match status" value="1"/>
</dbReference>
<keyword evidence="4 6" id="KW-0418">Kinase</keyword>
<comment type="cofactor">
    <cofactor evidence="6">
        <name>Mg(2+)</name>
        <dbReference type="ChEBI" id="CHEBI:18420"/>
    </cofactor>
    <cofactor evidence="6">
        <name>Mn(2+)</name>
        <dbReference type="ChEBI" id="CHEBI:29035"/>
    </cofactor>
    <text evidence="6">Mg(2+). Can also accept Mn(2+).</text>
</comment>
<dbReference type="GO" id="GO:0005524">
    <property type="term" value="F:ATP binding"/>
    <property type="evidence" value="ECO:0007669"/>
    <property type="project" value="UniProtKB-KW"/>
</dbReference>
<dbReference type="GO" id="GO:0000287">
    <property type="term" value="F:magnesium ion binding"/>
    <property type="evidence" value="ECO:0007669"/>
    <property type="project" value="UniProtKB-UniRule"/>
</dbReference>
<evidence type="ECO:0000256" key="5">
    <source>
        <dbReference type="ARBA" id="ARBA00022840"/>
    </source>
</evidence>